<evidence type="ECO:0000313" key="3">
    <source>
        <dbReference type="Proteomes" id="UP000317728"/>
    </source>
</evidence>
<name>A0AB73U6B3_MYCCH</name>
<dbReference type="AlphaFoldDB" id="A0AB73U6B3"/>
<keyword evidence="1" id="KW-0472">Membrane</keyword>
<gene>
    <name evidence="2" type="ORF">FJK96_20890</name>
</gene>
<dbReference type="RefSeq" id="WP_243452426.1">
    <property type="nucleotide sequence ID" value="NZ_CP041150.1"/>
</dbReference>
<evidence type="ECO:0008006" key="4">
    <source>
        <dbReference type="Google" id="ProtNLM"/>
    </source>
</evidence>
<dbReference type="Proteomes" id="UP000317728">
    <property type="component" value="Chromosome"/>
</dbReference>
<accession>A0AB73U6B3</accession>
<reference evidence="2 3" key="1">
    <citation type="submission" date="2019-06" db="EMBL/GenBank/DDBJ databases">
        <title>Whole geneome sequnce of Mycobacteroides chelonae M77 isolated from bovine milk from Meghalaya, India.</title>
        <authorList>
            <person name="Vise E."/>
            <person name="Das S."/>
            <person name="Garg A."/>
            <person name="Ghatak S."/>
            <person name="Shakuntala I."/>
            <person name="Milton A.A.P."/>
            <person name="Karam A."/>
            <person name="Sanjukta R."/>
            <person name="Puro K."/>
            <person name="Sen A."/>
        </authorList>
    </citation>
    <scope>NUCLEOTIDE SEQUENCE [LARGE SCALE GENOMIC DNA]</scope>
    <source>
        <strain evidence="2 3">M77</strain>
    </source>
</reference>
<sequence>MKRYPTVAGLLAGSAVFSLAVYLYMLTPVLLVLIGIGTYIPPKSRPFSIGILAAAAGSVVFILVLAIGQSVVPPGTEHYGTGYVQ</sequence>
<dbReference type="EMBL" id="CP041150">
    <property type="protein sequence ID" value="QDF72370.1"/>
    <property type="molecule type" value="Genomic_DNA"/>
</dbReference>
<keyword evidence="1" id="KW-1133">Transmembrane helix</keyword>
<protein>
    <recommendedName>
        <fullName evidence="4">DUF4190 domain-containing protein</fullName>
    </recommendedName>
</protein>
<feature type="transmembrane region" description="Helical" evidence="1">
    <location>
        <begin position="20"/>
        <end position="40"/>
    </location>
</feature>
<feature type="transmembrane region" description="Helical" evidence="1">
    <location>
        <begin position="47"/>
        <end position="67"/>
    </location>
</feature>
<keyword evidence="1" id="KW-0812">Transmembrane</keyword>
<organism evidence="2 3">
    <name type="scientific">Mycobacteroides chelonae</name>
    <name type="common">Mycobacterium chelonae</name>
    <dbReference type="NCBI Taxonomy" id="1774"/>
    <lineage>
        <taxon>Bacteria</taxon>
        <taxon>Bacillati</taxon>
        <taxon>Actinomycetota</taxon>
        <taxon>Actinomycetes</taxon>
        <taxon>Mycobacteriales</taxon>
        <taxon>Mycobacteriaceae</taxon>
        <taxon>Mycobacteroides</taxon>
    </lineage>
</organism>
<proteinExistence type="predicted"/>
<evidence type="ECO:0000256" key="1">
    <source>
        <dbReference type="SAM" id="Phobius"/>
    </source>
</evidence>
<evidence type="ECO:0000313" key="2">
    <source>
        <dbReference type="EMBL" id="QDF72370.1"/>
    </source>
</evidence>